<evidence type="ECO:0000313" key="4">
    <source>
        <dbReference type="Proteomes" id="UP000504610"/>
    </source>
</evidence>
<dbReference type="InterPro" id="IPR008395">
    <property type="entry name" value="Agenet-like_dom"/>
</dbReference>
<dbReference type="PANTHER" id="PTHR31917">
    <property type="entry name" value="AGENET DOMAIN-CONTAINING PROTEIN-RELATED"/>
    <property type="match status" value="1"/>
</dbReference>
<organism evidence="4 5">
    <name type="scientific">Raphanus sativus</name>
    <name type="common">Radish</name>
    <name type="synonym">Raphanus raphanistrum var. sativus</name>
    <dbReference type="NCBI Taxonomy" id="3726"/>
    <lineage>
        <taxon>Eukaryota</taxon>
        <taxon>Viridiplantae</taxon>
        <taxon>Streptophyta</taxon>
        <taxon>Embryophyta</taxon>
        <taxon>Tracheophyta</taxon>
        <taxon>Spermatophyta</taxon>
        <taxon>Magnoliopsida</taxon>
        <taxon>eudicotyledons</taxon>
        <taxon>Gunneridae</taxon>
        <taxon>Pentapetalae</taxon>
        <taxon>rosids</taxon>
        <taxon>malvids</taxon>
        <taxon>Brassicales</taxon>
        <taxon>Brassicaceae</taxon>
        <taxon>Brassiceae</taxon>
        <taxon>Raphanus</taxon>
    </lineage>
</organism>
<keyword evidence="2" id="KW-1133">Transmembrane helix</keyword>
<dbReference type="SMART" id="SM00743">
    <property type="entry name" value="Agenet"/>
    <property type="match status" value="3"/>
</dbReference>
<name>A0A9W3DLR1_RAPSA</name>
<feature type="compositionally biased region" description="Acidic residues" evidence="1">
    <location>
        <begin position="1"/>
        <end position="14"/>
    </location>
</feature>
<dbReference type="GeneID" id="108831226"/>
<dbReference type="AlphaFoldDB" id="A0A9W3DLR1"/>
<feature type="domain" description="Agenet" evidence="3">
    <location>
        <begin position="187"/>
        <end position="243"/>
    </location>
</feature>
<feature type="domain" description="Agenet" evidence="3">
    <location>
        <begin position="57"/>
        <end position="104"/>
    </location>
</feature>
<keyword evidence="2" id="KW-0472">Membrane</keyword>
<dbReference type="Proteomes" id="UP000504610">
    <property type="component" value="Chromosome 4"/>
</dbReference>
<dbReference type="CDD" id="cd20405">
    <property type="entry name" value="Tudor_Agenet_AtDUF_rpt1_3"/>
    <property type="match status" value="1"/>
</dbReference>
<feature type="transmembrane region" description="Helical" evidence="2">
    <location>
        <begin position="61"/>
        <end position="84"/>
    </location>
</feature>
<gene>
    <name evidence="5" type="primary">LOC108831226</name>
</gene>
<evidence type="ECO:0000313" key="5">
    <source>
        <dbReference type="RefSeq" id="XP_056864383.1"/>
    </source>
</evidence>
<dbReference type="CDD" id="cd20406">
    <property type="entry name" value="Tudor_Agenet_AtDUF_rpt2_4"/>
    <property type="match status" value="1"/>
</dbReference>
<dbReference type="RefSeq" id="XP_056864383.1">
    <property type="nucleotide sequence ID" value="XM_057008403.1"/>
</dbReference>
<dbReference type="OrthoDB" id="687110at2759"/>
<sequence>MKPKDDDSEEEEEGPRDQSFKAARLIEPEKESWEGESGHCDARVQQYLQDLKLGTIYRLKLGPVLFLFLFKVLGSGCYLVYLGFEPDVIEVERKDLRPHMVWKDEEWFRCQKRVLVDLEFSTGTNVEVKTKVEPFGNIWVPAITIKENEDRKLLVKYKSLNGGEDEYTKTSVPYSEIRPSPPPFGSRTFGLMENVDALLECGWCPSVVSMVLCGDRYGVLLGPCKQSKDFEHLQLRPSVKWKDGTWKTKQKKVSCYLCRDLGSKMANAVMNGNNTRKPEIAESKC</sequence>
<reference evidence="4" key="1">
    <citation type="journal article" date="2019" name="Database">
        <title>The radish genome database (RadishGD): an integrated information resource for radish genomics.</title>
        <authorList>
            <person name="Yu H.J."/>
            <person name="Baek S."/>
            <person name="Lee Y.J."/>
            <person name="Cho A."/>
            <person name="Mun J.H."/>
        </authorList>
    </citation>
    <scope>NUCLEOTIDE SEQUENCE [LARGE SCALE GENOMIC DNA]</scope>
    <source>
        <strain evidence="4">cv. WK10039</strain>
    </source>
</reference>
<feature type="region of interest" description="Disordered" evidence="1">
    <location>
        <begin position="1"/>
        <end position="23"/>
    </location>
</feature>
<dbReference type="InterPro" id="IPR014002">
    <property type="entry name" value="Agenet_dom_plant"/>
</dbReference>
<evidence type="ECO:0000256" key="2">
    <source>
        <dbReference type="SAM" id="Phobius"/>
    </source>
</evidence>
<reference evidence="5" key="2">
    <citation type="submission" date="2025-08" db="UniProtKB">
        <authorList>
            <consortium name="RefSeq"/>
        </authorList>
    </citation>
    <scope>IDENTIFICATION</scope>
    <source>
        <tissue evidence="5">Leaf</tissue>
    </source>
</reference>
<protein>
    <submittedName>
        <fullName evidence="5">DUF724 domain-containing protein 7-like</fullName>
    </submittedName>
</protein>
<proteinExistence type="predicted"/>
<dbReference type="KEGG" id="rsz:108831226"/>
<keyword evidence="2" id="KW-0812">Transmembrane</keyword>
<dbReference type="Pfam" id="PF05641">
    <property type="entry name" value="Agenet"/>
    <property type="match status" value="1"/>
</dbReference>
<accession>A0A9W3DLR1</accession>
<keyword evidence="4" id="KW-1185">Reference proteome</keyword>
<feature type="domain" description="Agenet" evidence="3">
    <location>
        <begin position="118"/>
        <end position="185"/>
    </location>
</feature>
<dbReference type="PANTHER" id="PTHR31917:SF151">
    <property type="entry name" value="AGENET DOMAIN-CONTAINING PROTEIN"/>
    <property type="match status" value="1"/>
</dbReference>
<evidence type="ECO:0000259" key="3">
    <source>
        <dbReference type="SMART" id="SM00743"/>
    </source>
</evidence>
<evidence type="ECO:0000256" key="1">
    <source>
        <dbReference type="SAM" id="MobiDB-lite"/>
    </source>
</evidence>